<dbReference type="CDD" id="cd01736">
    <property type="entry name" value="LSm14_N"/>
    <property type="match status" value="1"/>
</dbReference>
<feature type="region of interest" description="Disordered" evidence="1">
    <location>
        <begin position="892"/>
        <end position="937"/>
    </location>
</feature>
<dbReference type="PANTHER" id="PTHR13586">
    <property type="entry name" value="SCD6 PROTEIN-RELATED"/>
    <property type="match status" value="1"/>
</dbReference>
<feature type="compositionally biased region" description="Polar residues" evidence="1">
    <location>
        <begin position="892"/>
        <end position="902"/>
    </location>
</feature>
<dbReference type="SUPFAM" id="SSF50182">
    <property type="entry name" value="Sm-like ribonucleoproteins"/>
    <property type="match status" value="1"/>
</dbReference>
<comment type="caution">
    <text evidence="3">The sequence shown here is derived from an EMBL/GenBank/DDBJ whole genome shotgun (WGS) entry which is preliminary data.</text>
</comment>
<organism evidence="3 4">
    <name type="scientific">Helicostylum pulchrum</name>
    <dbReference type="NCBI Taxonomy" id="562976"/>
    <lineage>
        <taxon>Eukaryota</taxon>
        <taxon>Fungi</taxon>
        <taxon>Fungi incertae sedis</taxon>
        <taxon>Mucoromycota</taxon>
        <taxon>Mucoromycotina</taxon>
        <taxon>Mucoromycetes</taxon>
        <taxon>Mucorales</taxon>
        <taxon>Mucorineae</taxon>
        <taxon>Mucoraceae</taxon>
        <taxon>Helicostylum</taxon>
    </lineage>
</organism>
<dbReference type="SMART" id="SM01199">
    <property type="entry name" value="FDF"/>
    <property type="match status" value="1"/>
</dbReference>
<keyword evidence="4" id="KW-1185">Reference proteome</keyword>
<feature type="compositionally biased region" description="Basic and acidic residues" evidence="1">
    <location>
        <begin position="759"/>
        <end position="771"/>
    </location>
</feature>
<evidence type="ECO:0000313" key="4">
    <source>
        <dbReference type="Proteomes" id="UP001476247"/>
    </source>
</evidence>
<dbReference type="InterPro" id="IPR025609">
    <property type="entry name" value="Lsm14-like_N"/>
</dbReference>
<feature type="compositionally biased region" description="Basic and acidic residues" evidence="1">
    <location>
        <begin position="83"/>
        <end position="93"/>
    </location>
</feature>
<sequence>MAMYPDCTPARIVNKLDLSDTAVRGRPRIMTERDERLLEISSPGVNQTNGRSSAETCTGGSHIDEVLIEEFSQEEKDEVEERAEERENSNKDFEKISNSSRIEVFSNALTVKIKVILSRQLANEQKDAFNYVITFLPGLKTARVSGTLIRDTSSSNPCKVITQKNDSKVTPKQLSISAKRDINDRIPLLVTESNTLGLQLKNAVQIRKNRINTKQEKLLKKHHNNVTIVIKERLKATKSKIYNLQKQLNISEYGKDFTIKDGQNIGKKFEITKDNYKCFERTEDIELDEQVGYSDDLLFSGTDNGLVTMTETAKLDINQVKFHLKLFNKYSILNDIKEGDQDAALNFSNNDIDKATLRKTFKLEKLKNQTEAGKFVMNMNIENANNIQEVDDMMDNKYKHRNDIRNFYYSNVRIKQKRRTEIQQKKCFDRTCSSERQFTSSKENKQPIMLTGDRGYFLKTKNGTLVKEVRGTSVCSNKHCILALKHETHKGRDAVSATAICISGSAMLLLKMQHPSFCYNDYNSETNTDDFRKKPRFSLTETPQGLLSMMVLLEKSSLSDIRYVGVLHNINSAESTVALQNVQSFGTEGRKASINEEIAPSDNIFDYVVFRGSDIKDLQVFEAPPSYKPVVQQNMSTPVPSANNYYYNQQQYAPYATQSYGNYWQNGNTTAQSQMQMPVPENYQDQKSLKVNDNDFSKNKQEEKTVVVSPPIERRGSIYQEKQEVLNVVIEDENSLVDSLVKQVSDLDIKKASPKVSKSVKEKANKKDKQKSMVAVETVSVKTSRSTTRSTRSTTSSSRGGNNRNRSHGNHNGNNTIVPRSDFDFASANAKFDKTEITVIEKDNTTSKGADSISEPEHFYNKVRKSLTGLFRSKCSRRVKYQEECKLNLETFGQTNTSQGQNSKRHRHRGRDRGRNARERENKPHNDNNAEIVKEST</sequence>
<dbReference type="Pfam" id="PF12701">
    <property type="entry name" value="LSM14"/>
    <property type="match status" value="1"/>
</dbReference>
<protein>
    <recommendedName>
        <fullName evidence="2">DFDF domain-containing protein</fullName>
    </recommendedName>
</protein>
<evidence type="ECO:0000259" key="2">
    <source>
        <dbReference type="PROSITE" id="PS51512"/>
    </source>
</evidence>
<feature type="domain" description="DFDF" evidence="2">
    <location>
        <begin position="811"/>
        <end position="847"/>
    </location>
</feature>
<dbReference type="SMART" id="SM01271">
    <property type="entry name" value="LSM14"/>
    <property type="match status" value="1"/>
</dbReference>
<dbReference type="InterPro" id="IPR025762">
    <property type="entry name" value="DFDF"/>
</dbReference>
<accession>A0ABP9YE33</accession>
<proteinExistence type="predicted"/>
<dbReference type="Gene3D" id="2.30.30.100">
    <property type="match status" value="1"/>
</dbReference>
<feature type="region of interest" description="Disordered" evidence="1">
    <location>
        <begin position="74"/>
        <end position="93"/>
    </location>
</feature>
<reference evidence="3 4" key="1">
    <citation type="submission" date="2024-04" db="EMBL/GenBank/DDBJ databases">
        <title>genome sequences of Mucor flavus KT1a and Helicostylum pulchrum KT1b strains isolation_sourced from the surface of a dry-aged beef.</title>
        <authorList>
            <person name="Toyotome T."/>
            <person name="Hosono M."/>
            <person name="Torimaru M."/>
            <person name="Fukuda K."/>
            <person name="Mikami N."/>
        </authorList>
    </citation>
    <scope>NUCLEOTIDE SEQUENCE [LARGE SCALE GENOMIC DNA]</scope>
    <source>
        <strain evidence="3 4">KT1b</strain>
    </source>
</reference>
<dbReference type="PROSITE" id="PS51512">
    <property type="entry name" value="DFDF"/>
    <property type="match status" value="1"/>
</dbReference>
<evidence type="ECO:0000256" key="1">
    <source>
        <dbReference type="SAM" id="MobiDB-lite"/>
    </source>
</evidence>
<gene>
    <name evidence="3" type="ORF">HPULCUR_010728</name>
</gene>
<feature type="compositionally biased region" description="Basic and acidic residues" evidence="1">
    <location>
        <begin position="913"/>
        <end position="937"/>
    </location>
</feature>
<feature type="region of interest" description="Disordered" evidence="1">
    <location>
        <begin position="751"/>
        <end position="821"/>
    </location>
</feature>
<dbReference type="PANTHER" id="PTHR13586:SF0">
    <property type="entry name" value="TRAILER HITCH, ISOFORM H"/>
    <property type="match status" value="1"/>
</dbReference>
<dbReference type="EMBL" id="BAABUJ010000043">
    <property type="protein sequence ID" value="GAA5805214.1"/>
    <property type="molecule type" value="Genomic_DNA"/>
</dbReference>
<name>A0ABP9YE33_9FUNG</name>
<feature type="compositionally biased region" description="Basic residues" evidence="1">
    <location>
        <begin position="903"/>
        <end position="912"/>
    </location>
</feature>
<dbReference type="Proteomes" id="UP001476247">
    <property type="component" value="Unassembled WGS sequence"/>
</dbReference>
<feature type="compositionally biased region" description="Low complexity" evidence="1">
    <location>
        <begin position="783"/>
        <end position="816"/>
    </location>
</feature>
<evidence type="ECO:0000313" key="3">
    <source>
        <dbReference type="EMBL" id="GAA5805214.1"/>
    </source>
</evidence>
<dbReference type="InterPro" id="IPR019050">
    <property type="entry name" value="FDF_dom"/>
</dbReference>
<dbReference type="InterPro" id="IPR010920">
    <property type="entry name" value="LSM_dom_sf"/>
</dbReference>